<evidence type="ECO:0000313" key="1">
    <source>
        <dbReference type="EMBL" id="SVB54111.1"/>
    </source>
</evidence>
<gene>
    <name evidence="1" type="ORF">METZ01_LOCUS206965</name>
</gene>
<dbReference type="AlphaFoldDB" id="A0A382EVX2"/>
<dbReference type="EMBL" id="UINC01046293">
    <property type="protein sequence ID" value="SVB54111.1"/>
    <property type="molecule type" value="Genomic_DNA"/>
</dbReference>
<organism evidence="1">
    <name type="scientific">marine metagenome</name>
    <dbReference type="NCBI Taxonomy" id="408172"/>
    <lineage>
        <taxon>unclassified sequences</taxon>
        <taxon>metagenomes</taxon>
        <taxon>ecological metagenomes</taxon>
    </lineage>
</organism>
<name>A0A382EVX2_9ZZZZ</name>
<protein>
    <submittedName>
        <fullName evidence="1">Uncharacterized protein</fullName>
    </submittedName>
</protein>
<feature type="non-terminal residue" evidence="1">
    <location>
        <position position="25"/>
    </location>
</feature>
<sequence>MNHDHRYEDLENWLSNSIDKPIKAI</sequence>
<proteinExistence type="predicted"/>
<reference evidence="1" key="1">
    <citation type="submission" date="2018-05" db="EMBL/GenBank/DDBJ databases">
        <authorList>
            <person name="Lanie J.A."/>
            <person name="Ng W.-L."/>
            <person name="Kazmierczak K.M."/>
            <person name="Andrzejewski T.M."/>
            <person name="Davidsen T.M."/>
            <person name="Wayne K.J."/>
            <person name="Tettelin H."/>
            <person name="Glass J.I."/>
            <person name="Rusch D."/>
            <person name="Podicherti R."/>
            <person name="Tsui H.-C.T."/>
            <person name="Winkler M.E."/>
        </authorList>
    </citation>
    <scope>NUCLEOTIDE SEQUENCE</scope>
</reference>
<accession>A0A382EVX2</accession>